<dbReference type="GO" id="GO:0004497">
    <property type="term" value="F:monooxygenase activity"/>
    <property type="evidence" value="ECO:0007669"/>
    <property type="project" value="InterPro"/>
</dbReference>
<protein>
    <recommendedName>
        <fullName evidence="3">Cytochrome P450</fullName>
    </recommendedName>
</protein>
<dbReference type="OrthoDB" id="2789670at2759"/>
<proteinExistence type="predicted"/>
<dbReference type="Gene3D" id="1.10.630.10">
    <property type="entry name" value="Cytochrome P450"/>
    <property type="match status" value="1"/>
</dbReference>
<dbReference type="Proteomes" id="UP000076532">
    <property type="component" value="Unassembled WGS sequence"/>
</dbReference>
<evidence type="ECO:0008006" key="3">
    <source>
        <dbReference type="Google" id="ProtNLM"/>
    </source>
</evidence>
<dbReference type="STRING" id="436010.A0A166BCE5"/>
<dbReference type="GO" id="GO:0005506">
    <property type="term" value="F:iron ion binding"/>
    <property type="evidence" value="ECO:0007669"/>
    <property type="project" value="InterPro"/>
</dbReference>
<dbReference type="EMBL" id="KV417646">
    <property type="protein sequence ID" value="KZP12497.1"/>
    <property type="molecule type" value="Genomic_DNA"/>
</dbReference>
<dbReference type="GO" id="GO:0020037">
    <property type="term" value="F:heme binding"/>
    <property type="evidence" value="ECO:0007669"/>
    <property type="project" value="InterPro"/>
</dbReference>
<evidence type="ECO:0000313" key="2">
    <source>
        <dbReference type="Proteomes" id="UP000076532"/>
    </source>
</evidence>
<evidence type="ECO:0000313" key="1">
    <source>
        <dbReference type="EMBL" id="KZP12497.1"/>
    </source>
</evidence>
<name>A0A166BCE5_9AGAM</name>
<dbReference type="InterPro" id="IPR036396">
    <property type="entry name" value="Cyt_P450_sf"/>
</dbReference>
<accession>A0A166BCE5</accession>
<organism evidence="1 2">
    <name type="scientific">Athelia psychrophila</name>
    <dbReference type="NCBI Taxonomy" id="1759441"/>
    <lineage>
        <taxon>Eukaryota</taxon>
        <taxon>Fungi</taxon>
        <taxon>Dikarya</taxon>
        <taxon>Basidiomycota</taxon>
        <taxon>Agaricomycotina</taxon>
        <taxon>Agaricomycetes</taxon>
        <taxon>Agaricomycetidae</taxon>
        <taxon>Atheliales</taxon>
        <taxon>Atheliaceae</taxon>
        <taxon>Athelia</taxon>
    </lineage>
</organism>
<sequence length="237" mass="26826">MMCQLFLHKPHEFDDHIRLYAIVIVDAWFNREMLISDKSRTAGRLILLITHGLSVETTDNEYITIAGETMKLISDSTLPGSYLVDIFPQSRSHIFHSPPAITASLTYTEVKRPPRWIPFTGFFREAEIGRATVSRFISKPFLAVKKQMASMLIAVAPDVHLSLQVQAAALAIPSIAHAHDLLTEDDLHDMSQQYYEKHVKWMCGSLYGVSVSQTYSTLLTFIALLAMHPEKQKPLQE</sequence>
<dbReference type="AlphaFoldDB" id="A0A166BCE5"/>
<keyword evidence="2" id="KW-1185">Reference proteome</keyword>
<gene>
    <name evidence="1" type="ORF">FIBSPDRAFT_1050007</name>
</gene>
<dbReference type="GO" id="GO:0016705">
    <property type="term" value="F:oxidoreductase activity, acting on paired donors, with incorporation or reduction of molecular oxygen"/>
    <property type="evidence" value="ECO:0007669"/>
    <property type="project" value="InterPro"/>
</dbReference>
<reference evidence="1 2" key="1">
    <citation type="journal article" date="2016" name="Mol. Biol. Evol.">
        <title>Comparative Genomics of Early-Diverging Mushroom-Forming Fungi Provides Insights into the Origins of Lignocellulose Decay Capabilities.</title>
        <authorList>
            <person name="Nagy L.G."/>
            <person name="Riley R."/>
            <person name="Tritt A."/>
            <person name="Adam C."/>
            <person name="Daum C."/>
            <person name="Floudas D."/>
            <person name="Sun H."/>
            <person name="Yadav J.S."/>
            <person name="Pangilinan J."/>
            <person name="Larsson K.H."/>
            <person name="Matsuura K."/>
            <person name="Barry K."/>
            <person name="Labutti K."/>
            <person name="Kuo R."/>
            <person name="Ohm R.A."/>
            <person name="Bhattacharya S.S."/>
            <person name="Shirouzu T."/>
            <person name="Yoshinaga Y."/>
            <person name="Martin F.M."/>
            <person name="Grigoriev I.V."/>
            <person name="Hibbett D.S."/>
        </authorList>
    </citation>
    <scope>NUCLEOTIDE SEQUENCE [LARGE SCALE GENOMIC DNA]</scope>
    <source>
        <strain evidence="1 2">CBS 109695</strain>
    </source>
</reference>
<dbReference type="SUPFAM" id="SSF48264">
    <property type="entry name" value="Cytochrome P450"/>
    <property type="match status" value="1"/>
</dbReference>